<proteinExistence type="predicted"/>
<comment type="caution">
    <text evidence="2">The sequence shown here is derived from an EMBL/GenBank/DDBJ whole genome shotgun (WGS) entry which is preliminary data.</text>
</comment>
<dbReference type="OMA" id="ACWLTRW"/>
<gene>
    <name evidence="2" type="ORF">AG1IA_04478</name>
</gene>
<feature type="region of interest" description="Disordered" evidence="1">
    <location>
        <begin position="363"/>
        <end position="391"/>
    </location>
</feature>
<dbReference type="EMBL" id="AFRT01001048">
    <property type="protein sequence ID" value="ELU41491.1"/>
    <property type="molecule type" value="Genomic_DNA"/>
</dbReference>
<feature type="compositionally biased region" description="Polar residues" evidence="1">
    <location>
        <begin position="13"/>
        <end position="24"/>
    </location>
</feature>
<dbReference type="Proteomes" id="UP000011668">
    <property type="component" value="Unassembled WGS sequence"/>
</dbReference>
<feature type="compositionally biased region" description="Low complexity" evidence="1">
    <location>
        <begin position="413"/>
        <end position="425"/>
    </location>
</feature>
<accession>L8WTM0</accession>
<feature type="region of interest" description="Disordered" evidence="1">
    <location>
        <begin position="763"/>
        <end position="794"/>
    </location>
</feature>
<feature type="region of interest" description="Disordered" evidence="1">
    <location>
        <begin position="547"/>
        <end position="576"/>
    </location>
</feature>
<evidence type="ECO:0000256" key="1">
    <source>
        <dbReference type="SAM" id="MobiDB-lite"/>
    </source>
</evidence>
<name>L8WTM0_THACA</name>
<dbReference type="OrthoDB" id="6359943at2759"/>
<feature type="region of interest" description="Disordered" evidence="1">
    <location>
        <begin position="1"/>
        <end position="37"/>
    </location>
</feature>
<feature type="compositionally biased region" description="Low complexity" evidence="1">
    <location>
        <begin position="382"/>
        <end position="391"/>
    </location>
</feature>
<dbReference type="AlphaFoldDB" id="L8WTM0"/>
<feature type="compositionally biased region" description="Low complexity" evidence="1">
    <location>
        <begin position="547"/>
        <end position="571"/>
    </location>
</feature>
<evidence type="ECO:0000313" key="3">
    <source>
        <dbReference type="Proteomes" id="UP000011668"/>
    </source>
</evidence>
<keyword evidence="3" id="KW-1185">Reference proteome</keyword>
<feature type="region of interest" description="Disordered" evidence="1">
    <location>
        <begin position="413"/>
        <end position="434"/>
    </location>
</feature>
<evidence type="ECO:0008006" key="4">
    <source>
        <dbReference type="Google" id="ProtNLM"/>
    </source>
</evidence>
<protein>
    <recommendedName>
        <fullName evidence="4">BTB domain-containing protein</fullName>
    </recommendedName>
</protein>
<feature type="compositionally biased region" description="Pro residues" evidence="1">
    <location>
        <begin position="783"/>
        <end position="793"/>
    </location>
</feature>
<sequence length="867" mass="94558">MSPATPPRRLHANTISERPTTVPQSPGRMLVSSPPHSPRHIQNHLYQMFLEGQTADVAVVVRGSWQALYNLHRVILIQSVSIPVTRPATRSPPISGLLQNTLYHGIPRVSSQVPLGARPNVNRRHRPSFRRPKHYPGRICIARLYGGGPDLFVDQALLPSTKNPFPISSPPALASAPPGSHPATPRFLLSLLATANYLNIPSVSNQALNLVLSTISPWTIARYFGFAIGHGIGQPEGNEPEAAVGLDTIGQPAPAETKPPLNETTKIDEASPQEEEDDDDLVKVGSLGNSSPNSLKDRAASGASKLAYDTQSIYTYTEHEDDIEQTFFYGVVSDKVGEACACWLTRWGADILTLEETVEARIHPPANSTPPKFASPFPKLASSRGSSHSSHNPIPATFSSFYANTYLQAASNSSSSLSSPSRRPSTPQLHPHLMSPVLSGRQRAGSTSTPTKAPTVWSHGGLPARWARAVMSSDNLFVRGEWERFVYMTRVVELRRRQLTREAEAVKQDPVALKKIEQPSSNGKPFVELSALQSAHWRQSIMRSLITSRSTVPTSRSSSPTTDRSSGNSSSAEGELGGLVSTAEILASAPDDTKVYYPIPSDASIRVGHDRSASTNDLDIDFDILSSPPPPKIRRPASEAELFGLRPSRRTAREIIQEGTAETTKWSTNEPFRFSVEFWGLDTLKEKNRLHSHTVWYAGSLYNVYVQVIKKKGMQRKQVLIVFLVQTIGCGSHSTCLGTGKLRFAESPDSDCSLLMGSVAVGSPPTPTLRSGTTPPDRDAPVTSPPSAPPAPWRDPRRIIRSYFILSCPSLIGSSLTRFQSGPDDFKISQSWGWKSSCLWAEPENNDPSTAEDNWNSLRATVTLGVV</sequence>
<dbReference type="STRING" id="983506.L8WTM0"/>
<evidence type="ECO:0000313" key="2">
    <source>
        <dbReference type="EMBL" id="ELU41491.1"/>
    </source>
</evidence>
<dbReference type="PANTHER" id="PTHR47369">
    <property type="entry name" value="BTB/POZ DOMAIN-CONTAINING PROTEIN"/>
    <property type="match status" value="1"/>
</dbReference>
<organism evidence="2 3">
    <name type="scientific">Thanatephorus cucumeris (strain AG1-IA)</name>
    <name type="common">Rice sheath blight fungus</name>
    <name type="synonym">Rhizoctonia solani</name>
    <dbReference type="NCBI Taxonomy" id="983506"/>
    <lineage>
        <taxon>Eukaryota</taxon>
        <taxon>Fungi</taxon>
        <taxon>Dikarya</taxon>
        <taxon>Basidiomycota</taxon>
        <taxon>Agaricomycotina</taxon>
        <taxon>Agaricomycetes</taxon>
        <taxon>Cantharellales</taxon>
        <taxon>Ceratobasidiaceae</taxon>
        <taxon>Rhizoctonia</taxon>
        <taxon>Rhizoctonia solani AG-1</taxon>
    </lineage>
</organism>
<feature type="region of interest" description="Disordered" evidence="1">
    <location>
        <begin position="249"/>
        <end position="301"/>
    </location>
</feature>
<dbReference type="PANTHER" id="PTHR47369:SF1">
    <property type="entry name" value="BTB_POZ DOMAIN-CONTAINING PROTEIN"/>
    <property type="match status" value="1"/>
</dbReference>
<feature type="compositionally biased region" description="Acidic residues" evidence="1">
    <location>
        <begin position="271"/>
        <end position="280"/>
    </location>
</feature>
<reference evidence="2 3" key="1">
    <citation type="journal article" date="2013" name="Nat. Commun.">
        <title>The evolution and pathogenic mechanisms of the rice sheath blight pathogen.</title>
        <authorList>
            <person name="Zheng A."/>
            <person name="Lin R."/>
            <person name="Xu L."/>
            <person name="Qin P."/>
            <person name="Tang C."/>
            <person name="Ai P."/>
            <person name="Zhang D."/>
            <person name="Liu Y."/>
            <person name="Sun Z."/>
            <person name="Feng H."/>
            <person name="Wang Y."/>
            <person name="Chen Y."/>
            <person name="Liang X."/>
            <person name="Fu R."/>
            <person name="Li Q."/>
            <person name="Zhang J."/>
            <person name="Yu X."/>
            <person name="Xie Z."/>
            <person name="Ding L."/>
            <person name="Guan P."/>
            <person name="Tang J."/>
            <person name="Liang Y."/>
            <person name="Wang S."/>
            <person name="Deng Q."/>
            <person name="Li S."/>
            <person name="Zhu J."/>
            <person name="Wang L."/>
            <person name="Liu H."/>
            <person name="Li P."/>
        </authorList>
    </citation>
    <scope>NUCLEOTIDE SEQUENCE [LARGE SCALE GENOMIC DNA]</scope>
    <source>
        <strain evidence="3">AG-1 IA</strain>
    </source>
</reference>
<dbReference type="HOGENOM" id="CLU_006358_1_0_1"/>